<protein>
    <submittedName>
        <fullName evidence="1">FXSXX-COOH protein</fullName>
    </submittedName>
</protein>
<dbReference type="Proteomes" id="UP000696294">
    <property type="component" value="Unassembled WGS sequence"/>
</dbReference>
<gene>
    <name evidence="1" type="primary">fxsA</name>
    <name evidence="1" type="ORF">HCN51_05700</name>
</gene>
<name>A0ABX1AZW3_9ACTN</name>
<accession>A0ABX1AZW3</accession>
<organism evidence="1 2">
    <name type="scientific">Nonomuraea composti</name>
    <dbReference type="NCBI Taxonomy" id="2720023"/>
    <lineage>
        <taxon>Bacteria</taxon>
        <taxon>Bacillati</taxon>
        <taxon>Actinomycetota</taxon>
        <taxon>Actinomycetes</taxon>
        <taxon>Streptosporangiales</taxon>
        <taxon>Streptosporangiaceae</taxon>
        <taxon>Nonomuraea</taxon>
    </lineage>
</organism>
<dbReference type="InterPro" id="IPR026334">
    <property type="entry name" value="FxSxx-COOH"/>
</dbReference>
<dbReference type="NCBIfam" id="TIGR04268">
    <property type="entry name" value="FxSxx-COOH"/>
    <property type="match status" value="1"/>
</dbReference>
<reference evidence="1 2" key="1">
    <citation type="submission" date="2020-03" db="EMBL/GenBank/DDBJ databases">
        <title>WGS of actinomycetes isolated from Thailand.</title>
        <authorList>
            <person name="Thawai C."/>
        </authorList>
    </citation>
    <scope>NUCLEOTIDE SEQUENCE [LARGE SCALE GENOMIC DNA]</scope>
    <source>
        <strain evidence="1 2">FMUSA5-5</strain>
    </source>
</reference>
<dbReference type="EMBL" id="JAATEP010000003">
    <property type="protein sequence ID" value="NJP88954.1"/>
    <property type="molecule type" value="Genomic_DNA"/>
</dbReference>
<comment type="caution">
    <text evidence="1">The sequence shown here is derived from an EMBL/GenBank/DDBJ whole genome shotgun (WGS) entry which is preliminary data.</text>
</comment>
<keyword evidence="2" id="KW-1185">Reference proteome</keyword>
<evidence type="ECO:0000313" key="2">
    <source>
        <dbReference type="Proteomes" id="UP000696294"/>
    </source>
</evidence>
<dbReference type="RefSeq" id="WP_168007530.1">
    <property type="nucleotide sequence ID" value="NZ_JAATEP010000003.1"/>
</dbReference>
<proteinExistence type="predicted"/>
<sequence length="56" mass="5880">MANEGNDIDSDLPDLGDIDLKQLLSLDSTVLAHSIARIIAEAEDPRGAIAGFDSSI</sequence>
<evidence type="ECO:0000313" key="1">
    <source>
        <dbReference type="EMBL" id="NJP88954.1"/>
    </source>
</evidence>